<feature type="non-terminal residue" evidence="3">
    <location>
        <position position="1"/>
    </location>
</feature>
<dbReference type="InterPro" id="IPR007072">
    <property type="entry name" value="RNMT_CmcI"/>
</dbReference>
<dbReference type="PANTHER" id="PTHR40048">
    <property type="entry name" value="RHAMNOSYL O-METHYLTRANSFERASE"/>
    <property type="match status" value="1"/>
</dbReference>
<dbReference type="InterPro" id="IPR029063">
    <property type="entry name" value="SAM-dependent_MTases_sf"/>
</dbReference>
<organism evidence="3">
    <name type="scientific">marine sediment metagenome</name>
    <dbReference type="NCBI Taxonomy" id="412755"/>
    <lineage>
        <taxon>unclassified sequences</taxon>
        <taxon>metagenomes</taxon>
        <taxon>ecological metagenomes</taxon>
    </lineage>
</organism>
<dbReference type="GO" id="GO:0032259">
    <property type="term" value="P:methylation"/>
    <property type="evidence" value="ECO:0007669"/>
    <property type="project" value="UniProtKB-KW"/>
</dbReference>
<dbReference type="GO" id="GO:0071770">
    <property type="term" value="P:DIM/DIP cell wall layer assembly"/>
    <property type="evidence" value="ECO:0007669"/>
    <property type="project" value="TreeGrafter"/>
</dbReference>
<proteinExistence type="predicted"/>
<evidence type="ECO:0000256" key="2">
    <source>
        <dbReference type="ARBA" id="ARBA00022679"/>
    </source>
</evidence>
<dbReference type="GO" id="GO:0008610">
    <property type="term" value="P:lipid biosynthetic process"/>
    <property type="evidence" value="ECO:0007669"/>
    <property type="project" value="InterPro"/>
</dbReference>
<protein>
    <recommendedName>
        <fullName evidence="4">Rhamnosyl O-methyltransferase</fullName>
    </recommendedName>
</protein>
<reference evidence="3" key="1">
    <citation type="journal article" date="2014" name="Front. Microbiol.">
        <title>High frequency of phylogenetically diverse reductive dehalogenase-homologous genes in deep subseafloor sedimentary metagenomes.</title>
        <authorList>
            <person name="Kawai M."/>
            <person name="Futagami T."/>
            <person name="Toyoda A."/>
            <person name="Takaki Y."/>
            <person name="Nishi S."/>
            <person name="Hori S."/>
            <person name="Arai W."/>
            <person name="Tsubouchi T."/>
            <person name="Morono Y."/>
            <person name="Uchiyama I."/>
            <person name="Ito T."/>
            <person name="Fujiyama A."/>
            <person name="Inagaki F."/>
            <person name="Takami H."/>
        </authorList>
    </citation>
    <scope>NUCLEOTIDE SEQUENCE</scope>
    <source>
        <strain evidence="3">Expedition CK06-06</strain>
    </source>
</reference>
<dbReference type="GO" id="GO:0005886">
    <property type="term" value="C:plasma membrane"/>
    <property type="evidence" value="ECO:0007669"/>
    <property type="project" value="TreeGrafter"/>
</dbReference>
<accession>X1FBT4</accession>
<dbReference type="EMBL" id="BARU01008587">
    <property type="protein sequence ID" value="GAH43096.1"/>
    <property type="molecule type" value="Genomic_DNA"/>
</dbReference>
<comment type="caution">
    <text evidence="3">The sequence shown here is derived from an EMBL/GenBank/DDBJ whole genome shotgun (WGS) entry which is preliminary data.</text>
</comment>
<dbReference type="PANTHER" id="PTHR40048:SF1">
    <property type="entry name" value="RHAMNOSYL O-METHYLTRANSFERASE"/>
    <property type="match status" value="1"/>
</dbReference>
<evidence type="ECO:0000256" key="1">
    <source>
        <dbReference type="ARBA" id="ARBA00022603"/>
    </source>
</evidence>
<dbReference type="AlphaFoldDB" id="X1FBT4"/>
<dbReference type="SUPFAM" id="SSF53335">
    <property type="entry name" value="S-adenosyl-L-methionine-dependent methyltransferases"/>
    <property type="match status" value="1"/>
</dbReference>
<name>X1FBT4_9ZZZZ</name>
<dbReference type="GO" id="GO:0008168">
    <property type="term" value="F:methyltransferase activity"/>
    <property type="evidence" value="ECO:0007669"/>
    <property type="project" value="UniProtKB-KW"/>
</dbReference>
<keyword evidence="2" id="KW-0808">Transferase</keyword>
<sequence length="149" mass="17008">PHNRKAIENHELFNLITMIEGDSIGIETLNQVENCIKEDNAAIIVILDSAHDYDHVLGELTAYSKYISIGSYIVVTDGSQEYLGGTLRAKKDYPEYCETWDTNNPKKAAEDFVAEHSNFKIVEPEFPFNEGNIHFRVTHWPSAFIKRFS</sequence>
<evidence type="ECO:0000313" key="3">
    <source>
        <dbReference type="EMBL" id="GAH43096.1"/>
    </source>
</evidence>
<dbReference type="Gene3D" id="3.40.50.150">
    <property type="entry name" value="Vaccinia Virus protein VP39"/>
    <property type="match status" value="1"/>
</dbReference>
<dbReference type="Pfam" id="PF04989">
    <property type="entry name" value="RMNT_CmcI"/>
    <property type="match status" value="1"/>
</dbReference>
<evidence type="ECO:0008006" key="4">
    <source>
        <dbReference type="Google" id="ProtNLM"/>
    </source>
</evidence>
<gene>
    <name evidence="3" type="ORF">S03H2_16763</name>
</gene>
<keyword evidence="1" id="KW-0489">Methyltransferase</keyword>